<name>A0A3S5BCB2_9PLAT</name>
<keyword evidence="2" id="KW-0472">Membrane</keyword>
<feature type="region of interest" description="Disordered" evidence="1">
    <location>
        <begin position="696"/>
        <end position="719"/>
    </location>
</feature>
<evidence type="ECO:0008006" key="5">
    <source>
        <dbReference type="Google" id="ProtNLM"/>
    </source>
</evidence>
<comment type="caution">
    <text evidence="3">The sequence shown here is derived from an EMBL/GenBank/DDBJ whole genome shotgun (WGS) entry which is preliminary data.</text>
</comment>
<reference evidence="3" key="1">
    <citation type="submission" date="2018-11" db="EMBL/GenBank/DDBJ databases">
        <authorList>
            <consortium name="Pathogen Informatics"/>
        </authorList>
    </citation>
    <scope>NUCLEOTIDE SEQUENCE</scope>
</reference>
<dbReference type="AlphaFoldDB" id="A0A3S5BCB2"/>
<gene>
    <name evidence="3" type="ORF">PXEA_LOCUS12684</name>
</gene>
<evidence type="ECO:0000313" key="4">
    <source>
        <dbReference type="Proteomes" id="UP000784294"/>
    </source>
</evidence>
<keyword evidence="2" id="KW-1133">Transmembrane helix</keyword>
<sequence>MRLPRHERLLVQAEVRSAERTAPSNGVSLLLALGPFGPLRFNLSLATNTTATVRLTRLTPTNLTDLEPAESVDMVSSADDHFALIFPTDTNTELDTSVEVMIEFERPTEPVGVQFCHVCIVRATSSLDCPVDLQASRSVEVGSTTDRCLVRPTIVNANASVDVKDRQLVRHLFVYFGYPNRRRKLHLFVYRPSRANLRPVVKGLIGLFTQPHKPIVCSTRPLGVRGSLHQFGHQPQPEHVVWQMRSSRLTAGRITTPSRLLDPATLVSTEAKTGLEPGSASQDVVFHFAPQADQQDWRPVAWPSWVCLVCQLVYSPTSRVASPEVCVNWTQSLHIRQRPSNFPTPQLRLQPDHKHKFAHFAQLAQVDRLVHHLLTGTIHTFVCRLPVTLEADRSTSISFHFWPNTNTNTSVNIDADANANVDITWVGDSRLTRRDNASHLVAELTTSLPPTVGGQLVCSTPDAISDRLHLVPVAMQPIRLKSLGQATPIQIEPDPQTATATETATATYICQADGWPPATVVWRVMASPEAGLRQDGLIMETCEWRNDQPTLRLETAGQRQATNCSLSPWQLNSFLEGWRRERMEAEDDTSKKAQMMIRCTAENGFTRAELDFSVLPTAWQPVGLETSGLRPTVIWLIPGLLVLAFGLVVGAATMLGGLRREVDRIGLHQVANSLYLKHPGTTGWEKKTWGSLPLAPRPLGPLGAPATSTSSGVPRLLGSAGSEAGRLGATEALPTMWTRFQGVAELNANQRNQRDRSVSQNKKLGNSPFFATHTHTHPRKAN</sequence>
<protein>
    <recommendedName>
        <fullName evidence="5">Ig-like domain-containing protein</fullName>
    </recommendedName>
</protein>
<keyword evidence="2" id="KW-0812">Transmembrane</keyword>
<evidence type="ECO:0000256" key="2">
    <source>
        <dbReference type="SAM" id="Phobius"/>
    </source>
</evidence>
<feature type="transmembrane region" description="Helical" evidence="2">
    <location>
        <begin position="633"/>
        <end position="658"/>
    </location>
</feature>
<evidence type="ECO:0000313" key="3">
    <source>
        <dbReference type="EMBL" id="VEL19244.1"/>
    </source>
</evidence>
<feature type="region of interest" description="Disordered" evidence="1">
    <location>
        <begin position="748"/>
        <end position="782"/>
    </location>
</feature>
<accession>A0A3S5BCB2</accession>
<dbReference type="EMBL" id="CAAALY010040754">
    <property type="protein sequence ID" value="VEL19244.1"/>
    <property type="molecule type" value="Genomic_DNA"/>
</dbReference>
<organism evidence="3 4">
    <name type="scientific">Protopolystoma xenopodis</name>
    <dbReference type="NCBI Taxonomy" id="117903"/>
    <lineage>
        <taxon>Eukaryota</taxon>
        <taxon>Metazoa</taxon>
        <taxon>Spiralia</taxon>
        <taxon>Lophotrochozoa</taxon>
        <taxon>Platyhelminthes</taxon>
        <taxon>Monogenea</taxon>
        <taxon>Polyopisthocotylea</taxon>
        <taxon>Polystomatidea</taxon>
        <taxon>Polystomatidae</taxon>
        <taxon>Protopolystoma</taxon>
    </lineage>
</organism>
<proteinExistence type="predicted"/>
<evidence type="ECO:0000256" key="1">
    <source>
        <dbReference type="SAM" id="MobiDB-lite"/>
    </source>
</evidence>
<keyword evidence="4" id="KW-1185">Reference proteome</keyword>
<dbReference type="Proteomes" id="UP000784294">
    <property type="component" value="Unassembled WGS sequence"/>
</dbReference>